<keyword evidence="3" id="KW-0325">Glycoprotein</keyword>
<accession>A0A8C4QIB5</accession>
<dbReference type="GeneTree" id="ENSGT00390000005900"/>
<evidence type="ECO:0000256" key="8">
    <source>
        <dbReference type="ARBA" id="ARBA00072202"/>
    </source>
</evidence>
<keyword evidence="4" id="KW-0326">Glycosidase</keyword>
<keyword evidence="14" id="KW-1185">Reference proteome</keyword>
<keyword evidence="2" id="KW-0378">Hydrolase</keyword>
<feature type="signal peptide" evidence="9">
    <location>
        <begin position="1"/>
        <end position="30"/>
    </location>
</feature>
<dbReference type="PANTHER" id="PTHR12872">
    <property type="entry name" value="ALPHA-N-ACETYLGLUCOSAMINIDASE"/>
    <property type="match status" value="1"/>
</dbReference>
<evidence type="ECO:0000313" key="14">
    <source>
        <dbReference type="Proteomes" id="UP000694388"/>
    </source>
</evidence>
<evidence type="ECO:0000256" key="3">
    <source>
        <dbReference type="ARBA" id="ARBA00023180"/>
    </source>
</evidence>
<dbReference type="InterPro" id="IPR007781">
    <property type="entry name" value="NAGLU"/>
</dbReference>
<dbReference type="Ensembl" id="ENSEBUT00000016490.1">
    <property type="protein sequence ID" value="ENSEBUP00000015914.1"/>
    <property type="gene ID" value="ENSEBUG00000010013.1"/>
</dbReference>
<dbReference type="Pfam" id="PF12971">
    <property type="entry name" value="NAGLU_N"/>
    <property type="match status" value="1"/>
</dbReference>
<reference evidence="13" key="1">
    <citation type="submission" date="2025-08" db="UniProtKB">
        <authorList>
            <consortium name="Ensembl"/>
        </authorList>
    </citation>
    <scope>IDENTIFICATION</scope>
</reference>
<dbReference type="Gene3D" id="3.20.20.80">
    <property type="entry name" value="Glycosidases"/>
    <property type="match status" value="1"/>
</dbReference>
<dbReference type="Pfam" id="PF12972">
    <property type="entry name" value="NAGLU_C"/>
    <property type="match status" value="1"/>
</dbReference>
<comment type="catalytic activity">
    <reaction evidence="5">
        <text>Hydrolysis of terminal non-reducing N-acetyl-D-glucosamine residues in N-acetyl-alpha-D-glucosaminides.</text>
        <dbReference type="EC" id="3.2.1.50"/>
    </reaction>
</comment>
<dbReference type="SUPFAM" id="SSF51445">
    <property type="entry name" value="(Trans)glycosidases"/>
    <property type="match status" value="1"/>
</dbReference>
<feature type="domain" description="Alpha-N-acetylglucosaminidase C-terminal" evidence="12">
    <location>
        <begin position="489"/>
        <end position="746"/>
    </location>
</feature>
<organism evidence="13 14">
    <name type="scientific">Eptatretus burgeri</name>
    <name type="common">Inshore hagfish</name>
    <dbReference type="NCBI Taxonomy" id="7764"/>
    <lineage>
        <taxon>Eukaryota</taxon>
        <taxon>Metazoa</taxon>
        <taxon>Chordata</taxon>
        <taxon>Craniata</taxon>
        <taxon>Vertebrata</taxon>
        <taxon>Cyclostomata</taxon>
        <taxon>Myxini</taxon>
        <taxon>Myxiniformes</taxon>
        <taxon>Myxinidae</taxon>
        <taxon>Eptatretinae</taxon>
        <taxon>Eptatretus</taxon>
    </lineage>
</organism>
<dbReference type="GO" id="GO:1901135">
    <property type="term" value="P:carbohydrate derivative metabolic process"/>
    <property type="evidence" value="ECO:0007669"/>
    <property type="project" value="UniProtKB-ARBA"/>
</dbReference>
<dbReference type="GO" id="GO:0004561">
    <property type="term" value="F:alpha-N-acetylglucosaminidase activity"/>
    <property type="evidence" value="ECO:0007669"/>
    <property type="project" value="UniProtKB-EC"/>
</dbReference>
<evidence type="ECO:0000259" key="12">
    <source>
        <dbReference type="Pfam" id="PF12972"/>
    </source>
</evidence>
<name>A0A8C4QIB5_EPTBU</name>
<dbReference type="InterPro" id="IPR024732">
    <property type="entry name" value="NAGLU_C"/>
</dbReference>
<protein>
    <recommendedName>
        <fullName evidence="8">Alpha-N-acetylglucosaminidase</fullName>
        <ecNumber evidence="7">3.2.1.50</ecNumber>
    </recommendedName>
</protein>
<reference evidence="13" key="2">
    <citation type="submission" date="2025-09" db="UniProtKB">
        <authorList>
            <consortium name="Ensembl"/>
        </authorList>
    </citation>
    <scope>IDENTIFICATION</scope>
</reference>
<dbReference type="Gene3D" id="3.30.379.10">
    <property type="entry name" value="Chitobiase/beta-hexosaminidase domain 2-like"/>
    <property type="match status" value="1"/>
</dbReference>
<evidence type="ECO:0000256" key="5">
    <source>
        <dbReference type="ARBA" id="ARBA00052030"/>
    </source>
</evidence>
<feature type="domain" description="Alpha-N-acetylglucosaminidase N-terminal" evidence="11">
    <location>
        <begin position="49"/>
        <end position="131"/>
    </location>
</feature>
<dbReference type="FunFam" id="3.20.20.80:FF:000107">
    <property type="entry name" value="Alpha-N-acetylglucosaminidase family"/>
    <property type="match status" value="1"/>
</dbReference>
<dbReference type="GO" id="GO:0048731">
    <property type="term" value="P:system development"/>
    <property type="evidence" value="ECO:0007669"/>
    <property type="project" value="UniProtKB-ARBA"/>
</dbReference>
<evidence type="ECO:0000256" key="4">
    <source>
        <dbReference type="ARBA" id="ARBA00023295"/>
    </source>
</evidence>
<evidence type="ECO:0000313" key="13">
    <source>
        <dbReference type="Ensembl" id="ENSEBUP00000015914.1"/>
    </source>
</evidence>
<dbReference type="AlphaFoldDB" id="A0A8C4QIB5"/>
<keyword evidence="1 9" id="KW-0732">Signal</keyword>
<evidence type="ECO:0000256" key="9">
    <source>
        <dbReference type="SAM" id="SignalP"/>
    </source>
</evidence>
<dbReference type="EC" id="3.2.1.50" evidence="7"/>
<dbReference type="OMA" id="YGQPFVW"/>
<proteinExistence type="inferred from homology"/>
<evidence type="ECO:0000256" key="2">
    <source>
        <dbReference type="ARBA" id="ARBA00022801"/>
    </source>
</evidence>
<dbReference type="Gene3D" id="1.20.120.670">
    <property type="entry name" value="N-acetyl-b-d-glucoasminidase"/>
    <property type="match status" value="1"/>
</dbReference>
<evidence type="ECO:0000256" key="7">
    <source>
        <dbReference type="ARBA" id="ARBA00066522"/>
    </source>
</evidence>
<feature type="domain" description="Alpha-N-acetylglucosaminidase tim-barrel" evidence="10">
    <location>
        <begin position="147"/>
        <end position="480"/>
    </location>
</feature>
<evidence type="ECO:0000256" key="6">
    <source>
        <dbReference type="ARBA" id="ARBA00060996"/>
    </source>
</evidence>
<dbReference type="InterPro" id="IPR017853">
    <property type="entry name" value="GH"/>
</dbReference>
<evidence type="ECO:0000259" key="11">
    <source>
        <dbReference type="Pfam" id="PF12971"/>
    </source>
</evidence>
<evidence type="ECO:0000256" key="1">
    <source>
        <dbReference type="ARBA" id="ARBA00022729"/>
    </source>
</evidence>
<dbReference type="Pfam" id="PF05089">
    <property type="entry name" value="NAGLU"/>
    <property type="match status" value="1"/>
</dbReference>
<dbReference type="InterPro" id="IPR029018">
    <property type="entry name" value="Hex-like_dom2"/>
</dbReference>
<comment type="similarity">
    <text evidence="6">Belongs to the glycosyl hydrolase 89 family.</text>
</comment>
<dbReference type="InterPro" id="IPR024240">
    <property type="entry name" value="NAGLU_N"/>
</dbReference>
<sequence>MDGWMDMDCKVTRLLFWVIVLSSSCCTCSGGQGVPTVRSASSRDTQRRAVEDMLERLVPGRRLEFSVRISDTSRSSSKDYYELGSLRDGRLRVVASSGVAAAAGIYRYLRTRCATQYTWSARAMRVPTPLPRLEKVVRTTRPDRFLFYQNVCTPSYSFVWWSWKRWEYEIDWMALHGVNLALAYTGQEAIWRKVYLSLGMSQKEVDAHFAGPAFLAWARMGNLHSWAGPLPSTWHQQQHALQKKILQRMRSFGMIPVLPAFSGHVPAAIIRHFPGTNATRLGQWGHFDCNYSCSWLLAPKELLFQRIGIAYLREQQQQFGTDHIYGADTFNELQPPSVEPSYLRAMSQAVFKAMVAVDPQAIWMIQGWMIGHNPTFWGPEQVRALLSGAPRGRMLLLDLFAEARPVYPSTASFYGQPFIWCMLHNFGGNLGLQGAVEGVNLGPYLARTYTNSTMVGTGLTPEGIEQNEMIYELMTAVAWSHTPLDLDIWIREFTVQRYGRRNVDAELAWIALLHSVYNCTDGRENHNHSPLVHRPSLSQTKDLWYSPQDVFQAWELLLKAAATFNGSEIFRYDLVDVTRQAAQLLVLDLSQCAIAAYKEQNLTVLKTISHRLLVLLEDLDKLLGSHKAFLLGRWLSAAKAQATDAYEAQLYDYNARNQVTLWGPMGNILDYGNKQWAGLVADYYALRWKLFLEVLAYSLLHHKPFSRHSFNDAALDLGLNFLRNGRNYTTQPSGDAITLARQFYSKYRPERTRLTASTC</sequence>
<evidence type="ECO:0000259" key="10">
    <source>
        <dbReference type="Pfam" id="PF05089"/>
    </source>
</evidence>
<dbReference type="PANTHER" id="PTHR12872:SF1">
    <property type="entry name" value="ALPHA-N-ACETYLGLUCOSAMINIDASE"/>
    <property type="match status" value="1"/>
</dbReference>
<dbReference type="InterPro" id="IPR024733">
    <property type="entry name" value="NAGLU_tim-barrel"/>
</dbReference>
<feature type="chain" id="PRO_5034078820" description="Alpha-N-acetylglucosaminidase" evidence="9">
    <location>
        <begin position="31"/>
        <end position="759"/>
    </location>
</feature>
<dbReference type="Proteomes" id="UP000694388">
    <property type="component" value="Unplaced"/>
</dbReference>